<accession>A0A1A8UYW0</accession>
<evidence type="ECO:0000259" key="4">
    <source>
        <dbReference type="Pfam" id="PF23314"/>
    </source>
</evidence>
<protein>
    <submittedName>
        <fullName evidence="6">Family with sequence similarity 208, member B</fullName>
    </submittedName>
</protein>
<sequence>MESRNGGASCKGVLIPVAETSDIFQSTILAPLQSVYLPMYSDCLDLNPWYHGKSGYIAIIRLTKGKVKKVVENYTQNFTEPTVGFDCHVSEHLPLVSAKTSSFLAFERTQYYIYELLNDGSNETALAPSAACPFAIVSFSYQDTKAVLFPQETSKMKELVCHYLPWRGQLQIGSQFYHVDLRSTTVAHVPVKLPPVVKVDRVTAISVLRRLLPRAVFDTCCTEEAFHDGIYCNLCEFVPSKAEENSSFAQLLAEIKEKDFAPVVQLNDGGFLILLHSSQFLRYDDTESPSSEVMQGLFVFPDSRVVRRDTKDGQKNHAMSNEILQLLPVLSFAEGEVEKRPLDSNRDVCEVLAQQMQRYATLINPGLSASPSRPSRELSIFPDQYDVGEAHKHLYSTPEWTNSSWQTFKSYFNKPTSFELPLSKVSEILTAGQEEQREDFDEDVYICLSSPEEAPASPVEMDLEDQFSDQQTPVNVALDMSSAESHVPTCDLQNSVLDNFQDEDDATDNQKMVDLIKLNETNHMKAKDPPGSTISDDIPAELIVSITSAERKVTNDNRSDISAVSRAKQRDFQFSDFSSISKMHKAEANSLSGKSNKVRNILISSEVAELTSAKPRQWQRRLSQVQKKVSKPAVKTGSVQTAVSTGEVNHLHCKKDKHAKESDLLTSSNNLKTNWRKLHRRKRRYGKPPSKNKKLRSIVSSVRAETKRTAAVQESVESTILMELEALPLKKKTERWDLKPVISECGRTLVPFGSVNISVVTKSSEVELQCTENDKFLEQMVNDVPEDAIDKIEKMNMSSAASEKAEDEAMATNFLEDENDLRSVVHVDQPVGGNGSVHLTSDLNNHSPKNDGTESSLLHAVENRLIQTLSPIKRLAKGEFLLSRLKSVLSRRKRKVDLQKEEMSESTLQIEEHCLKKMNTNLEAETSKCTDETPQNSDLNINNGSKMSVDPAFANYLGLTPRENQEKIKKTEDQDAQQMNNPREKEHTSLEKITQILQMPLSIYPRRKRIKMLKRHQSISEENVKKKWWLHFQTPACYTAEKVTHSDCSSDNTVRKTVEEKMKSACSSTDALNLLADLALSVSNGQVPPQPNQALEIIPKESMKCELTKALSSADHESVLHALLKNTAANAIQPLECPSPSPHVGNSELIGFISKEHNYSLPPSSSLLLDLPGATFQVQPLSGSTGLLNHHQSMHGNEVRTPQPSFIQEYLWENNRTPDYFHRHRQKFKHSRTFDFKDGSIQVTRKWQENYDFNLDSRFTSHPKDQVIIRALHGPCDFSSQDTSEEVRLIFHLWIGLFYSRSTSRFFQIDTSAPQHCFEEIKSLKKSSELVSGWTEHSTNSSDAFSSVTSTPDPLASEALDLRKKEDTLLEPDSEILDLSLRSSSEESVSSGLQINREVSSAQSKDFEALTNLKSTEESKEEETPKLCKTVDTEFVNEVNDDGNIESDKTETCQKDLWLNHEEAPPSKVDGAYFSQPEDISVNLELETASTVLGSDLVLHECNKATTFLKDSIENPQATKGLEQKFKTALPSQPKSVTDKILNSNSEESDLVHSTNVEGFKMKNGSCIEVNIDFLPDVIDTDGVSADRRLDIIRKGDYLVNEKLLSQETKADSPDYSEYLNGDVDCCERLEEFQNDCLREEKLDMKKTGYSTKVDIALICKHVPKTSDSPVKGDCTSENIDQAQMHDQLLPDNTNHGVNNLCANPVPLKDESSVLKDAAAEDNFKTIENSDQKPAFSDVSACTQDESPTVPCIPNQNDDIETENKTNASNLDFNLCCNDQKQETSPTEREEKTGEIIPEHSPSFDSEVVKICVPDKFSEKTYSKAIGTNGDGEKNWDGVVIPFLREDAADDHVLQLDEVEKAVKDQETIPFIKEATRPFDELPSAESSTLKSCDVKKKSPCSTTPQDNTETQKLEACESMSDSRSATPTIDEKPFEYMSSSPTSCTFTNGDHETCQDVTLKCPSRNSTLVIKELSFEKILQPSTANNDSPIASSICGPHSDVKQRTLRLLESINDYISTGCDIPHQIKAADIKSPDPLNISVKKCPPTCLELSSITVDVTNQRAGNEPHPDMSSFSSQDLYPKLSDGISLPIKTISEEVPNVKLQMNEKSSTSKHYLKRSYRHQTSVESEHQSYGYLTSVEGFQDENKTTLHYKSRSHTHHAVMAVGLNKSVESQTQQLSKDNHVETTSRNKKPRIHITEKSSATSTLLKKTKKHILKKQGRLRYRTGHLTGQNRRNDFSDKPFTYEDNVPRGQDSIVCTIFNTSLKKSYCVLDQLSQRSLPDDPTQASIDQERLIFSEQMKNLLRKSKSGPVCQQNVFDSLKQSCNNPLIVNFSNLEEQEDSLEFWDTQYVRQKIMVDMTDRKCLTESTKGKNMLQDFSQETSIPGETAKISEIIAEGARMYETKMCDVCSVKKTSSRSKRVYCGYSRTKPRNHFDFCDQMKKELDKTFLSNLNAVVKKSSKTKYRFYLLVTSDDVFFKETKAYLDAESHTAVPPCEFFSDEDNPACLLIILRNEDIAEHICKIPHLLRLKMTPGVQFAGIDEPDDIVNLTYQELFTRGGFIMLDRAVLESLSLCNMKLISDILQELNRIEKWKWMMHYRDSRRLKENARLSGEANEKKHFLNWGQDAGILEVLPYHECDSLSRDQPDYVACLHRLQIQHISSRYPVFVTDDTSHSAFEENGIFTMTLNTFLKKSATEIFPI</sequence>
<comment type="similarity">
    <text evidence="1">Belongs to the TASOR family.</text>
</comment>
<dbReference type="InterPro" id="IPR056242">
    <property type="entry name" value="PIN_TASOR"/>
</dbReference>
<feature type="region of interest" description="Disordered" evidence="2">
    <location>
        <begin position="925"/>
        <end position="944"/>
    </location>
</feature>
<evidence type="ECO:0000256" key="1">
    <source>
        <dbReference type="ARBA" id="ARBA00008058"/>
    </source>
</evidence>
<dbReference type="Pfam" id="PF23314">
    <property type="entry name" value="TASOR_alpha-beta"/>
    <property type="match status" value="1"/>
</dbReference>
<feature type="region of interest" description="Disordered" evidence="2">
    <location>
        <begin position="2174"/>
        <end position="2194"/>
    </location>
</feature>
<dbReference type="GO" id="GO:0045814">
    <property type="term" value="P:negative regulation of gene expression, epigenetic"/>
    <property type="evidence" value="ECO:0007669"/>
    <property type="project" value="InterPro"/>
</dbReference>
<feature type="domain" description="TASOR pseudo-PARP" evidence="3">
    <location>
        <begin position="31"/>
        <end position="120"/>
    </location>
</feature>
<dbReference type="InterPro" id="IPR046432">
    <property type="entry name" value="TASOR"/>
</dbReference>
<feature type="region of interest" description="Disordered" evidence="2">
    <location>
        <begin position="1781"/>
        <end position="1800"/>
    </location>
</feature>
<feature type="domain" description="TASOR alpha/beta" evidence="4">
    <location>
        <begin position="2463"/>
        <end position="2557"/>
    </location>
</feature>
<reference evidence="6" key="1">
    <citation type="submission" date="2016-05" db="EMBL/GenBank/DDBJ databases">
        <authorList>
            <person name="Lavstsen T."/>
            <person name="Jespersen J.S."/>
        </authorList>
    </citation>
    <scope>NUCLEOTIDE SEQUENCE</scope>
    <source>
        <tissue evidence="6">Brain</tissue>
    </source>
</reference>
<dbReference type="GO" id="GO:0005654">
    <property type="term" value="C:nucleoplasm"/>
    <property type="evidence" value="ECO:0007669"/>
    <property type="project" value="TreeGrafter"/>
</dbReference>
<dbReference type="PANTHER" id="PTHR16207">
    <property type="entry name" value="SET DOMAIN-CONTAINING PROTEIN"/>
    <property type="match status" value="1"/>
</dbReference>
<feature type="region of interest" description="Disordered" evidence="2">
    <location>
        <begin position="967"/>
        <end position="988"/>
    </location>
</feature>
<evidence type="ECO:0000259" key="3">
    <source>
        <dbReference type="Pfam" id="PF12509"/>
    </source>
</evidence>
<reference evidence="6" key="2">
    <citation type="submission" date="2016-06" db="EMBL/GenBank/DDBJ databases">
        <title>The genome of a short-lived fish provides insights into sex chromosome evolution and the genetic control of aging.</title>
        <authorList>
            <person name="Reichwald K."/>
            <person name="Felder M."/>
            <person name="Petzold A."/>
            <person name="Koch P."/>
            <person name="Groth M."/>
            <person name="Platzer M."/>
        </authorList>
    </citation>
    <scope>NUCLEOTIDE SEQUENCE</scope>
    <source>
        <tissue evidence="6">Brain</tissue>
    </source>
</reference>
<proteinExistence type="inferred from homology"/>
<evidence type="ECO:0000259" key="5">
    <source>
        <dbReference type="Pfam" id="PF24630"/>
    </source>
</evidence>
<feature type="domain" description="TASOR PIN" evidence="5">
    <location>
        <begin position="2561"/>
        <end position="2697"/>
    </location>
</feature>
<dbReference type="Pfam" id="PF12509">
    <property type="entry name" value="DUF3715"/>
    <property type="match status" value="1"/>
</dbReference>
<evidence type="ECO:0000313" key="6">
    <source>
        <dbReference type="EMBL" id="SBS52781.1"/>
    </source>
</evidence>
<gene>
    <name evidence="6" type="primary">FAM208B</name>
</gene>
<organism evidence="6">
    <name type="scientific">Nothobranchius furzeri</name>
    <name type="common">Turquoise killifish</name>
    <dbReference type="NCBI Taxonomy" id="105023"/>
    <lineage>
        <taxon>Eukaryota</taxon>
        <taxon>Metazoa</taxon>
        <taxon>Chordata</taxon>
        <taxon>Craniata</taxon>
        <taxon>Vertebrata</taxon>
        <taxon>Euteleostomi</taxon>
        <taxon>Actinopterygii</taxon>
        <taxon>Neopterygii</taxon>
        <taxon>Teleostei</taxon>
        <taxon>Neoteleostei</taxon>
        <taxon>Acanthomorphata</taxon>
        <taxon>Ovalentaria</taxon>
        <taxon>Atherinomorphae</taxon>
        <taxon>Cyprinodontiformes</taxon>
        <taxon>Nothobranchiidae</taxon>
        <taxon>Nothobranchius</taxon>
    </lineage>
</organism>
<dbReference type="Pfam" id="PF24630">
    <property type="entry name" value="PIN_TASOR"/>
    <property type="match status" value="1"/>
</dbReference>
<evidence type="ECO:0000256" key="2">
    <source>
        <dbReference type="SAM" id="MobiDB-lite"/>
    </source>
</evidence>
<feature type="compositionally biased region" description="Polar residues" evidence="2">
    <location>
        <begin position="1900"/>
        <end position="1909"/>
    </location>
</feature>
<feature type="compositionally biased region" description="Polar residues" evidence="2">
    <location>
        <begin position="932"/>
        <end position="944"/>
    </location>
</feature>
<dbReference type="PANTHER" id="PTHR16207:SF10">
    <property type="entry name" value="PROTEIN TASOR 2"/>
    <property type="match status" value="1"/>
</dbReference>
<dbReference type="EMBL" id="HAEJ01012324">
    <property type="protein sequence ID" value="SBS52781.1"/>
    <property type="molecule type" value="Transcribed_RNA"/>
</dbReference>
<feature type="region of interest" description="Disordered" evidence="2">
    <location>
        <begin position="1896"/>
        <end position="1929"/>
    </location>
</feature>
<name>A0A1A8UYW0_NOTFU</name>
<feature type="compositionally biased region" description="Basic and acidic residues" evidence="2">
    <location>
        <begin position="1781"/>
        <end position="1798"/>
    </location>
</feature>
<dbReference type="InterPro" id="IPR022188">
    <property type="entry name" value="TASOR_DUF3715"/>
</dbReference>
<dbReference type="InterPro" id="IPR056243">
    <property type="entry name" value="TASOR_ab_dom"/>
</dbReference>